<feature type="domain" description="Cytochrome c-552/4" evidence="3">
    <location>
        <begin position="288"/>
        <end position="365"/>
    </location>
</feature>
<sequence>MGSSVNKFGLFILMIACTAIGLPALDGTASDKPVLQPAAWQPSFQSTASDPEHCLQCHNGIEPASASHPLKMGCTACHGGDASAVTKENAHATLIHDADAGTGKRNPSSLKVVHLSCGQAQCHSGFADDSRNWADHVRKSPMGTLAGMIAGLRFQWSGQTGKDAKFGIYAVDDADGNTPKEKGAVERLSRLPYFSKKTVPRHQPDAQDGERVMLSNHFADHLLRDRCFQCHLDAAPPEGVYRSQGCAACHFAYNEQGLYEGNDPTIPKQEPGHAATHTMTVLPPQTLCTQCHRQFETEAPLASATFTATGQQFRFAGTGQPVEDVHRKAGMECIDCHTAFDVMGDGNIYSRQHQAVEVRCETCHGTETAYPETAVIQEKTDPAVRLSRHYPGFQNKVGDEMVLTAHGNKMSNVKKIGKRFVFFSKRSDKQIAIPQAAWKRQTHTLSGHTNKLQCTSCHAQWVPQCQGCHITYDAAAYAQGRNPWGSGPRQHTAWQAPRLMQGPRGKIAPFLEQPPRTLTVLDAQGHPLPVINEEGDREGDYKEWQFTNALGYSGSNLVYAAQPHSVQKTVRSCAGCHLSPETLGLGEGELKLQGDASGEDDEYNFLVLTDIKTLRSELGPKATVTLRGQPVAGSGQPGARPLNQSEILRMLRVGNCIPCHDAYDDPVYQNMSKSYQFEKQGRHRKLREKILKQR</sequence>
<protein>
    <submittedName>
        <fullName evidence="4">Dodecaheme cytochrome c</fullName>
    </submittedName>
</protein>
<evidence type="ECO:0000313" key="4">
    <source>
        <dbReference type="EMBL" id="CAI2719306.1"/>
    </source>
</evidence>
<feature type="chain" id="PRO_5046490268" evidence="2">
    <location>
        <begin position="25"/>
        <end position="694"/>
    </location>
</feature>
<keyword evidence="1 2" id="KW-0732">Signal</keyword>
<keyword evidence="5" id="KW-1185">Reference proteome</keyword>
<dbReference type="Proteomes" id="UP001157733">
    <property type="component" value="Chromosome"/>
</dbReference>
<accession>A0ABM9HGE7</accession>
<dbReference type="PANTHER" id="PTHR35038:SF8">
    <property type="entry name" value="C-TYPE POLYHEME CYTOCHROME OMCC"/>
    <property type="match status" value="1"/>
</dbReference>
<dbReference type="InterPro" id="IPR036280">
    <property type="entry name" value="Multihaem_cyt_sf"/>
</dbReference>
<evidence type="ECO:0000256" key="1">
    <source>
        <dbReference type="ARBA" id="ARBA00022729"/>
    </source>
</evidence>
<evidence type="ECO:0000313" key="5">
    <source>
        <dbReference type="Proteomes" id="UP001157733"/>
    </source>
</evidence>
<reference evidence="4 5" key="1">
    <citation type="submission" date="2022-09" db="EMBL/GenBank/DDBJ databases">
        <authorList>
            <person name="Kop L."/>
        </authorList>
    </citation>
    <scope>NUCLEOTIDE SEQUENCE [LARGE SCALE GENOMIC DNA]</scope>
    <source>
        <strain evidence="4 5">347</strain>
    </source>
</reference>
<evidence type="ECO:0000259" key="3">
    <source>
        <dbReference type="Pfam" id="PF13435"/>
    </source>
</evidence>
<dbReference type="SUPFAM" id="SSF48695">
    <property type="entry name" value="Multiheme cytochromes"/>
    <property type="match status" value="2"/>
</dbReference>
<dbReference type="Gene3D" id="3.90.10.10">
    <property type="entry name" value="Cytochrome C3"/>
    <property type="match status" value="1"/>
</dbReference>
<dbReference type="InterPro" id="IPR051829">
    <property type="entry name" value="Multiheme_Cytochr_ET"/>
</dbReference>
<organism evidence="4 5">
    <name type="scientific">Nitrospina watsonii</name>
    <dbReference type="NCBI Taxonomy" id="1323948"/>
    <lineage>
        <taxon>Bacteria</taxon>
        <taxon>Pseudomonadati</taxon>
        <taxon>Nitrospinota/Tectimicrobiota group</taxon>
        <taxon>Nitrospinota</taxon>
        <taxon>Nitrospinia</taxon>
        <taxon>Nitrospinales</taxon>
        <taxon>Nitrospinaceae</taxon>
        <taxon>Nitrospina</taxon>
    </lineage>
</organism>
<proteinExistence type="predicted"/>
<gene>
    <name evidence="4" type="ORF">NSPWAT_2450</name>
</gene>
<name>A0ABM9HGE7_9BACT</name>
<dbReference type="EMBL" id="OX336137">
    <property type="protein sequence ID" value="CAI2719306.1"/>
    <property type="molecule type" value="Genomic_DNA"/>
</dbReference>
<evidence type="ECO:0000256" key="2">
    <source>
        <dbReference type="SAM" id="SignalP"/>
    </source>
</evidence>
<dbReference type="Pfam" id="PF13435">
    <property type="entry name" value="Cytochrome_C554"/>
    <property type="match status" value="1"/>
</dbReference>
<dbReference type="InterPro" id="IPR023155">
    <property type="entry name" value="Cyt_c-552/4"/>
</dbReference>
<feature type="signal peptide" evidence="2">
    <location>
        <begin position="1"/>
        <end position="24"/>
    </location>
</feature>
<dbReference type="PANTHER" id="PTHR35038">
    <property type="entry name" value="DISSIMILATORY SULFITE REDUCTASE SIRA"/>
    <property type="match status" value="1"/>
</dbReference>